<comment type="caution">
    <text evidence="2">The sequence shown here is derived from an EMBL/GenBank/DDBJ whole genome shotgun (WGS) entry which is preliminary data.</text>
</comment>
<keyword evidence="3" id="KW-1185">Reference proteome</keyword>
<evidence type="ECO:0000313" key="2">
    <source>
        <dbReference type="EMBL" id="CAB3986449.1"/>
    </source>
</evidence>
<proteinExistence type="predicted"/>
<dbReference type="EMBL" id="CACRXK020001017">
    <property type="protein sequence ID" value="CAB3986449.1"/>
    <property type="molecule type" value="Genomic_DNA"/>
</dbReference>
<dbReference type="Proteomes" id="UP001152795">
    <property type="component" value="Unassembled WGS sequence"/>
</dbReference>
<feature type="region of interest" description="Disordered" evidence="1">
    <location>
        <begin position="78"/>
        <end position="106"/>
    </location>
</feature>
<accession>A0A6S7GB55</accession>
<sequence length="214" mass="25103">MSKMNKSEKELYQAVHAMTFTDIRNELQLHSLPITFTRTSCTQSCLSTNDNNWRRNLHQKLFDTVRRTRSIKYTKRTRSITKRNARSEGQQSKIIHRRNRPPRRTNIGHTTSKHLAEWQEQFLQVLTETQVAANKSPVIEKPCVKEKGQPLEASIPFNKMSYCDDEEISQLGQKQKFVGTSIEVLMHEMHKFMTDAKSQRQLDKALEWLKSLEK</sequence>
<evidence type="ECO:0000313" key="3">
    <source>
        <dbReference type="Proteomes" id="UP001152795"/>
    </source>
</evidence>
<name>A0A6S7GB55_PARCT</name>
<organism evidence="2 3">
    <name type="scientific">Paramuricea clavata</name>
    <name type="common">Red gorgonian</name>
    <name type="synonym">Violescent sea-whip</name>
    <dbReference type="NCBI Taxonomy" id="317549"/>
    <lineage>
        <taxon>Eukaryota</taxon>
        <taxon>Metazoa</taxon>
        <taxon>Cnidaria</taxon>
        <taxon>Anthozoa</taxon>
        <taxon>Octocorallia</taxon>
        <taxon>Malacalcyonacea</taxon>
        <taxon>Plexauridae</taxon>
        <taxon>Paramuricea</taxon>
    </lineage>
</organism>
<dbReference type="AlphaFoldDB" id="A0A6S7GB55"/>
<gene>
    <name evidence="2" type="ORF">PACLA_8A027450</name>
</gene>
<protein>
    <submittedName>
        <fullName evidence="2">Uncharacterized protein</fullName>
    </submittedName>
</protein>
<evidence type="ECO:0000256" key="1">
    <source>
        <dbReference type="SAM" id="MobiDB-lite"/>
    </source>
</evidence>
<reference evidence="2" key="1">
    <citation type="submission" date="2020-04" db="EMBL/GenBank/DDBJ databases">
        <authorList>
            <person name="Alioto T."/>
            <person name="Alioto T."/>
            <person name="Gomez Garrido J."/>
        </authorList>
    </citation>
    <scope>NUCLEOTIDE SEQUENCE</scope>
    <source>
        <strain evidence="2">A484AB</strain>
    </source>
</reference>
<feature type="compositionally biased region" description="Basic residues" evidence="1">
    <location>
        <begin position="94"/>
        <end position="103"/>
    </location>
</feature>